<reference evidence="6" key="1">
    <citation type="submission" date="2021-06" db="EMBL/GenBank/DDBJ databases">
        <title>44 bacteria genomes isolated from Dapeng, Shenzhen.</title>
        <authorList>
            <person name="Zheng W."/>
            <person name="Yu S."/>
            <person name="Huang Y."/>
        </authorList>
    </citation>
    <scope>NUCLEOTIDE SEQUENCE</scope>
    <source>
        <strain evidence="6">DP5N28-2</strain>
    </source>
</reference>
<proteinExistence type="predicted"/>
<dbReference type="Pfam" id="PF23500">
    <property type="entry name" value="DUF7133"/>
    <property type="match status" value="1"/>
</dbReference>
<dbReference type="PANTHER" id="PTHR33546:SF1">
    <property type="entry name" value="LARGE, MULTIFUNCTIONAL SECRETED PROTEIN"/>
    <property type="match status" value="1"/>
</dbReference>
<keyword evidence="3 4" id="KW-0408">Iron</keyword>
<dbReference type="Pfam" id="PF00034">
    <property type="entry name" value="Cytochrom_C"/>
    <property type="match status" value="1"/>
</dbReference>
<dbReference type="InterPro" id="IPR055557">
    <property type="entry name" value="DUF7133"/>
</dbReference>
<evidence type="ECO:0000313" key="7">
    <source>
        <dbReference type="Proteomes" id="UP000753961"/>
    </source>
</evidence>
<keyword evidence="2 4" id="KW-0479">Metal-binding</keyword>
<evidence type="ECO:0000259" key="5">
    <source>
        <dbReference type="PROSITE" id="PS51007"/>
    </source>
</evidence>
<dbReference type="Proteomes" id="UP000753961">
    <property type="component" value="Unassembled WGS sequence"/>
</dbReference>
<gene>
    <name evidence="6" type="ORF">KUV50_06270</name>
</gene>
<evidence type="ECO:0000256" key="1">
    <source>
        <dbReference type="ARBA" id="ARBA00022617"/>
    </source>
</evidence>
<evidence type="ECO:0000313" key="6">
    <source>
        <dbReference type="EMBL" id="MBY5957726.1"/>
    </source>
</evidence>
<accession>A0A953HT42</accession>
<name>A0A953HT42_9BACT</name>
<evidence type="ECO:0000256" key="3">
    <source>
        <dbReference type="ARBA" id="ARBA00023004"/>
    </source>
</evidence>
<organism evidence="6 7">
    <name type="scientific">Membranihabitans marinus</name>
    <dbReference type="NCBI Taxonomy" id="1227546"/>
    <lineage>
        <taxon>Bacteria</taxon>
        <taxon>Pseudomonadati</taxon>
        <taxon>Bacteroidota</taxon>
        <taxon>Saprospiria</taxon>
        <taxon>Saprospirales</taxon>
        <taxon>Saprospiraceae</taxon>
        <taxon>Membranihabitans</taxon>
    </lineage>
</organism>
<sequence length="759" mass="85925">MFPSDRLSFSLVPFFSTALFFIVAFSCEQDLRGPGKEIEVDLSSYQVKDGYQLQSFAAEPQVEAPVNVIFDDVGRMWVIEMVGYMTDYAGSEESLPKGMISILEDTDGNGVADRKKIFLDSLVMPRAIAFANDGLLYVEPPALWWVPIQDDDVAGDRVLVDSVYAVGGNAEHQPNGLVYNIDNWIYNSEGNARYRYRNRTWEKDYIFSRGQWGLTQDDYGILYYNNNSNQFQGDYFLPGLLDQNKNLAYPPGVSKNIVNDQRVYPLQFTAVNRGYMKGVLDSTTQKLRKFTSASGPLLYMGDQYNGAFKNNSFVGGPEANLVKRNRIDREGVEITGEQYYPDSEFIISTDQAFRPVILQTGPDGLIYVVDMHRGIIQHKTYLTNYLRREYEKEGLDTVLDMGRILRILPKNSRGEGIPVVADANRIDLLQHPNLWQRLYAQRKIVEDQPMDLVDPLKELLISEDVADYVPLHAFWTLEGLGALDKELVLDFAVQRNGYYLPHAIKYLTTAHSEWFMELKERLGQNESLLSEKNLIYWAAATRHLAAGSDEAVEFLANILDRLSLPNQNYALNMALSQYNDYEQDLLIPLKKQADTNQQLVSYLNDVMQKIDANKAFYARKKTRVSRNSGLAIFESNCSSCHGKDGKGIESVAPPLYQSEYLEDNDSALVMIVLHGLQGPVTVNGETYEFPGVMPALVDNTEYSDQEIAAVLSFVKNAFSSTPRRVSSQLVKELRNYPSEDGEPYTVKSLEERLKGINND</sequence>
<dbReference type="EMBL" id="JAHVHU010000006">
    <property type="protein sequence ID" value="MBY5957726.1"/>
    <property type="molecule type" value="Genomic_DNA"/>
</dbReference>
<evidence type="ECO:0000256" key="4">
    <source>
        <dbReference type="PROSITE-ProRule" id="PRU00433"/>
    </source>
</evidence>
<dbReference type="GO" id="GO:0046872">
    <property type="term" value="F:metal ion binding"/>
    <property type="evidence" value="ECO:0007669"/>
    <property type="project" value="UniProtKB-KW"/>
</dbReference>
<protein>
    <submittedName>
        <fullName evidence="6">C-type cytochrome</fullName>
    </submittedName>
</protein>
<dbReference type="InterPro" id="IPR036909">
    <property type="entry name" value="Cyt_c-like_dom_sf"/>
</dbReference>
<dbReference type="SUPFAM" id="SSF46626">
    <property type="entry name" value="Cytochrome c"/>
    <property type="match status" value="1"/>
</dbReference>
<dbReference type="InterPro" id="IPR011041">
    <property type="entry name" value="Quinoprot_gluc/sorb_DH_b-prop"/>
</dbReference>
<evidence type="ECO:0000256" key="2">
    <source>
        <dbReference type="ARBA" id="ARBA00022723"/>
    </source>
</evidence>
<dbReference type="PROSITE" id="PS51257">
    <property type="entry name" value="PROKAR_LIPOPROTEIN"/>
    <property type="match status" value="1"/>
</dbReference>
<dbReference type="PROSITE" id="PS51007">
    <property type="entry name" value="CYTC"/>
    <property type="match status" value="1"/>
</dbReference>
<dbReference type="AlphaFoldDB" id="A0A953HT42"/>
<dbReference type="InterPro" id="IPR009056">
    <property type="entry name" value="Cyt_c-like_dom"/>
</dbReference>
<dbReference type="RefSeq" id="WP_222579249.1">
    <property type="nucleotide sequence ID" value="NZ_JAHVHU010000006.1"/>
</dbReference>
<comment type="caution">
    <text evidence="6">The sequence shown here is derived from an EMBL/GenBank/DDBJ whole genome shotgun (WGS) entry which is preliminary data.</text>
</comment>
<dbReference type="PANTHER" id="PTHR33546">
    <property type="entry name" value="LARGE, MULTIFUNCTIONAL SECRETED PROTEIN-RELATED"/>
    <property type="match status" value="1"/>
</dbReference>
<feature type="domain" description="Cytochrome c" evidence="5">
    <location>
        <begin position="624"/>
        <end position="718"/>
    </location>
</feature>
<dbReference type="GO" id="GO:0009055">
    <property type="term" value="F:electron transfer activity"/>
    <property type="evidence" value="ECO:0007669"/>
    <property type="project" value="InterPro"/>
</dbReference>
<dbReference type="SUPFAM" id="SSF50952">
    <property type="entry name" value="Soluble quinoprotein glucose dehydrogenase"/>
    <property type="match status" value="1"/>
</dbReference>
<keyword evidence="1 4" id="KW-0349">Heme</keyword>
<keyword evidence="7" id="KW-1185">Reference proteome</keyword>
<dbReference type="GO" id="GO:0020037">
    <property type="term" value="F:heme binding"/>
    <property type="evidence" value="ECO:0007669"/>
    <property type="project" value="InterPro"/>
</dbReference>
<dbReference type="Gene3D" id="1.10.760.10">
    <property type="entry name" value="Cytochrome c-like domain"/>
    <property type="match status" value="1"/>
</dbReference>